<feature type="domain" description="Galectin" evidence="3">
    <location>
        <begin position="100"/>
        <end position="231"/>
    </location>
</feature>
<protein>
    <recommendedName>
        <fullName evidence="2">Galectin</fullName>
    </recommendedName>
</protein>
<feature type="domain" description="Galectin" evidence="3">
    <location>
        <begin position="261"/>
        <end position="396"/>
    </location>
</feature>
<evidence type="ECO:0000313" key="4">
    <source>
        <dbReference type="EMBL" id="KAF0300513.1"/>
    </source>
</evidence>
<evidence type="ECO:0000313" key="5">
    <source>
        <dbReference type="Proteomes" id="UP000440578"/>
    </source>
</evidence>
<dbReference type="Gene3D" id="2.60.120.200">
    <property type="match status" value="2"/>
</dbReference>
<accession>A0A6A4W3N0</accession>
<evidence type="ECO:0000259" key="3">
    <source>
        <dbReference type="PROSITE" id="PS51304"/>
    </source>
</evidence>
<proteinExistence type="predicted"/>
<keyword evidence="1 2" id="KW-0430">Lectin</keyword>
<dbReference type="SUPFAM" id="SSF49899">
    <property type="entry name" value="Concanavalin A-like lectins/glucanases"/>
    <property type="match status" value="2"/>
</dbReference>
<dbReference type="PROSITE" id="PS51304">
    <property type="entry name" value="GALECTIN"/>
    <property type="match status" value="2"/>
</dbReference>
<dbReference type="GO" id="GO:0030246">
    <property type="term" value="F:carbohydrate binding"/>
    <property type="evidence" value="ECO:0007669"/>
    <property type="project" value="UniProtKB-UniRule"/>
</dbReference>
<dbReference type="InterPro" id="IPR001079">
    <property type="entry name" value="Galectin_CRD"/>
</dbReference>
<comment type="caution">
    <text evidence="4">The sequence shown here is derived from an EMBL/GenBank/DDBJ whole genome shotgun (WGS) entry which is preliminary data.</text>
</comment>
<dbReference type="PANTHER" id="PTHR11346">
    <property type="entry name" value="GALECTIN"/>
    <property type="match status" value="1"/>
</dbReference>
<dbReference type="InterPro" id="IPR044156">
    <property type="entry name" value="Galectin-like"/>
</dbReference>
<keyword evidence="5" id="KW-1185">Reference proteome</keyword>
<evidence type="ECO:0000256" key="2">
    <source>
        <dbReference type="RuleBase" id="RU102079"/>
    </source>
</evidence>
<sequence length="405" mass="44793">MVPLRSRWFPCEADSVPDRPLVPLAAPPLPPPLPPIADAGAALPARSPLAMGLCCGRSCAECCRTERQRPLEYTGAAVLATATAPATTDQHGRTMLAMPYHECLPWKLSSLKCITIRGRVPERPFRWKVELLNGGIGDDIALHVDARHDLGHVVRNSRLSGAWGTEEICGQPAMPFTPGQPFELTIFCVDQTYRLAVDGRHFATFRARSPPSRASTLHCTGTMELQAVGYADDVRVYPPRPAPALALAANGGGYLQTQPEFPCRLPEPIQDGGEIRLTGRVKMLPFSFFVDLRHGSQLYPEPEVILHFNPRFQVNNNFDIMVLNTKAAGWGREQRPEGFPFRAGRPFQLRFVCRPGSWEVLVDGALLVKYPHRLSKASLDAIDVRGDVVIESVFFQPNSKDLIQF</sequence>
<dbReference type="SMART" id="SM00908">
    <property type="entry name" value="Gal-bind_lectin"/>
    <property type="match status" value="2"/>
</dbReference>
<dbReference type="OrthoDB" id="5795596at2759"/>
<organism evidence="4 5">
    <name type="scientific">Amphibalanus amphitrite</name>
    <name type="common">Striped barnacle</name>
    <name type="synonym">Balanus amphitrite</name>
    <dbReference type="NCBI Taxonomy" id="1232801"/>
    <lineage>
        <taxon>Eukaryota</taxon>
        <taxon>Metazoa</taxon>
        <taxon>Ecdysozoa</taxon>
        <taxon>Arthropoda</taxon>
        <taxon>Crustacea</taxon>
        <taxon>Multicrustacea</taxon>
        <taxon>Cirripedia</taxon>
        <taxon>Thoracica</taxon>
        <taxon>Thoracicalcarea</taxon>
        <taxon>Balanomorpha</taxon>
        <taxon>Balanoidea</taxon>
        <taxon>Balanidae</taxon>
        <taxon>Amphibalaninae</taxon>
        <taxon>Amphibalanus</taxon>
    </lineage>
</organism>
<gene>
    <name evidence="4" type="primary">LGALS8_1</name>
    <name evidence="4" type="ORF">FJT64_027004</name>
</gene>
<evidence type="ECO:0000256" key="1">
    <source>
        <dbReference type="ARBA" id="ARBA00022734"/>
    </source>
</evidence>
<dbReference type="InterPro" id="IPR013320">
    <property type="entry name" value="ConA-like_dom_sf"/>
</dbReference>
<reference evidence="4 5" key="1">
    <citation type="submission" date="2019-07" db="EMBL/GenBank/DDBJ databases">
        <title>Draft genome assembly of a fouling barnacle, Amphibalanus amphitrite (Darwin, 1854): The first reference genome for Thecostraca.</title>
        <authorList>
            <person name="Kim W."/>
        </authorList>
    </citation>
    <scope>NUCLEOTIDE SEQUENCE [LARGE SCALE GENOMIC DNA]</scope>
    <source>
        <strain evidence="4">SNU_AA5</strain>
        <tissue evidence="4">Soma without cirri and trophi</tissue>
    </source>
</reference>
<dbReference type="PANTHER" id="PTHR11346:SF147">
    <property type="entry name" value="GALECTIN"/>
    <property type="match status" value="1"/>
</dbReference>
<dbReference type="Proteomes" id="UP000440578">
    <property type="component" value="Unassembled WGS sequence"/>
</dbReference>
<dbReference type="AlphaFoldDB" id="A0A6A4W3N0"/>
<name>A0A6A4W3N0_AMPAM</name>
<dbReference type="CDD" id="cd00070">
    <property type="entry name" value="GLECT"/>
    <property type="match status" value="2"/>
</dbReference>
<dbReference type="SMART" id="SM00276">
    <property type="entry name" value="GLECT"/>
    <property type="match status" value="2"/>
</dbReference>
<dbReference type="EMBL" id="VIIS01001258">
    <property type="protein sequence ID" value="KAF0300513.1"/>
    <property type="molecule type" value="Genomic_DNA"/>
</dbReference>
<dbReference type="Pfam" id="PF00337">
    <property type="entry name" value="Gal-bind_lectin"/>
    <property type="match status" value="2"/>
</dbReference>